<evidence type="ECO:0000313" key="2">
    <source>
        <dbReference type="Proteomes" id="UP000190867"/>
    </source>
</evidence>
<evidence type="ECO:0000313" key="1">
    <source>
        <dbReference type="EMBL" id="OOR98360.1"/>
    </source>
</evidence>
<dbReference type="EMBL" id="MUYA01000013">
    <property type="protein sequence ID" value="OOR98360.1"/>
    <property type="molecule type" value="Genomic_DNA"/>
</dbReference>
<dbReference type="STRING" id="734.B0187_08810"/>
<name>A0A1T0AQ29_9PAST</name>
<keyword evidence="2" id="KW-1185">Reference proteome</keyword>
<gene>
    <name evidence="1" type="ORF">B0187_08810</name>
</gene>
<reference evidence="1 2" key="1">
    <citation type="submission" date="2017-02" db="EMBL/GenBank/DDBJ databases">
        <title>Draft genome sequence of Haemophilus paracuniculus CCUG 43573 type strain.</title>
        <authorList>
            <person name="Engstrom-Jakobsson H."/>
            <person name="Salva-Serra F."/>
            <person name="Thorell K."/>
            <person name="Gonzales-Siles L."/>
            <person name="Karlsson R."/>
            <person name="Boulund F."/>
            <person name="Engstrand L."/>
            <person name="Kristiansson E."/>
            <person name="Moore E."/>
        </authorList>
    </citation>
    <scope>NUCLEOTIDE SEQUENCE [LARGE SCALE GENOMIC DNA]</scope>
    <source>
        <strain evidence="1 2">CCUG 43573</strain>
    </source>
</reference>
<sequence>MSVLEQQNERKRNQNCERDHVFGRIGKKKRNTRGGILENFCDRDRLIEIAIRPQPFFQIK</sequence>
<dbReference type="AlphaFoldDB" id="A0A1T0AQ29"/>
<accession>A0A1T0AQ29</accession>
<protein>
    <submittedName>
        <fullName evidence="1">Uncharacterized protein</fullName>
    </submittedName>
</protein>
<dbReference type="Proteomes" id="UP000190867">
    <property type="component" value="Unassembled WGS sequence"/>
</dbReference>
<proteinExistence type="predicted"/>
<comment type="caution">
    <text evidence="1">The sequence shown here is derived from an EMBL/GenBank/DDBJ whole genome shotgun (WGS) entry which is preliminary data.</text>
</comment>
<organism evidence="1 2">
    <name type="scientific">Haemophilus paracuniculus</name>
    <dbReference type="NCBI Taxonomy" id="734"/>
    <lineage>
        <taxon>Bacteria</taxon>
        <taxon>Pseudomonadati</taxon>
        <taxon>Pseudomonadota</taxon>
        <taxon>Gammaproteobacteria</taxon>
        <taxon>Pasteurellales</taxon>
        <taxon>Pasteurellaceae</taxon>
        <taxon>Haemophilus</taxon>
    </lineage>
</organism>